<keyword evidence="2" id="KW-0472">Membrane</keyword>
<feature type="transmembrane region" description="Helical" evidence="2">
    <location>
        <begin position="140"/>
        <end position="163"/>
    </location>
</feature>
<dbReference type="PANTHER" id="PTHR30487">
    <property type="entry name" value="TYPE 4 PREPILIN-LIKE PROTEINS LEADER PEPTIDE-PROCESSING ENZYME"/>
    <property type="match status" value="1"/>
</dbReference>
<proteinExistence type="inferred from homology"/>
<evidence type="ECO:0000256" key="2">
    <source>
        <dbReference type="SAM" id="Phobius"/>
    </source>
</evidence>
<dbReference type="Gene3D" id="1.20.120.1220">
    <property type="match status" value="1"/>
</dbReference>
<dbReference type="Pfam" id="PF01478">
    <property type="entry name" value="Peptidase_A24"/>
    <property type="match status" value="1"/>
</dbReference>
<dbReference type="EMBL" id="LJJB01000010">
    <property type="protein sequence ID" value="KQL47041.1"/>
    <property type="molecule type" value="Genomic_DNA"/>
</dbReference>
<dbReference type="RefSeq" id="WP_055746139.1">
    <property type="nucleotide sequence ID" value="NZ_LJJB01000010.1"/>
</dbReference>
<evidence type="ECO:0000313" key="5">
    <source>
        <dbReference type="Proteomes" id="UP000051063"/>
    </source>
</evidence>
<accession>A0ABR5N8U6</accession>
<comment type="caution">
    <text evidence="4">The sequence shown here is derived from an EMBL/GenBank/DDBJ whole genome shotgun (WGS) entry which is preliminary data.</text>
</comment>
<keyword evidence="2" id="KW-0812">Transmembrane</keyword>
<evidence type="ECO:0000313" key="4">
    <source>
        <dbReference type="EMBL" id="KQL47041.1"/>
    </source>
</evidence>
<gene>
    <name evidence="4" type="ORF">AN963_19570</name>
</gene>
<dbReference type="InterPro" id="IPR000045">
    <property type="entry name" value="Prepilin_IV_endopep_pep"/>
</dbReference>
<feature type="domain" description="Prepilin type IV endopeptidase peptidase" evidence="3">
    <location>
        <begin position="5"/>
        <end position="104"/>
    </location>
</feature>
<comment type="similarity">
    <text evidence="1">Belongs to the peptidase A24 family.</text>
</comment>
<reference evidence="4 5" key="1">
    <citation type="submission" date="2015-09" db="EMBL/GenBank/DDBJ databases">
        <title>Genome sequencing project for genomic taxonomy and phylogenomics of Bacillus-like bacteria.</title>
        <authorList>
            <person name="Liu B."/>
            <person name="Wang J."/>
            <person name="Zhu Y."/>
            <person name="Liu G."/>
            <person name="Chen Q."/>
            <person name="Chen Z."/>
            <person name="Lan J."/>
            <person name="Che J."/>
            <person name="Ge C."/>
            <person name="Shi H."/>
            <person name="Pan Z."/>
            <person name="Liu X."/>
        </authorList>
    </citation>
    <scope>NUCLEOTIDE SEQUENCE [LARGE SCALE GENOMIC DNA]</scope>
    <source>
        <strain evidence="4 5">DSM 8552</strain>
    </source>
</reference>
<keyword evidence="2" id="KW-1133">Transmembrane helix</keyword>
<keyword evidence="5" id="KW-1185">Reference proteome</keyword>
<sequence>MNDVALLGLLTVAAYFDWRRRKVPNALTLPVMAVGLWYQWQVGTGWIAWGGLAGAFILTLGPVACKGMGMGDQKLLMAVGAWSSWAEVYSLFLYAILLCLLMIIIFPRTWSRLRENLQKIVVGWSAHRQLWLPGPNQTAFSLPFAFFLLGAFCIQQFPSVIGLHV</sequence>
<evidence type="ECO:0000256" key="1">
    <source>
        <dbReference type="ARBA" id="ARBA00005801"/>
    </source>
</evidence>
<dbReference type="Proteomes" id="UP000051063">
    <property type="component" value="Unassembled WGS sequence"/>
</dbReference>
<protein>
    <submittedName>
        <fullName evidence="4">Pilus assembly protein CpaA</fullName>
    </submittedName>
</protein>
<feature type="transmembrane region" description="Helical" evidence="2">
    <location>
        <begin position="86"/>
        <end position="106"/>
    </location>
</feature>
<evidence type="ECO:0000259" key="3">
    <source>
        <dbReference type="Pfam" id="PF01478"/>
    </source>
</evidence>
<organism evidence="4 5">
    <name type="scientific">Brevibacillus choshinensis</name>
    <dbReference type="NCBI Taxonomy" id="54911"/>
    <lineage>
        <taxon>Bacteria</taxon>
        <taxon>Bacillati</taxon>
        <taxon>Bacillota</taxon>
        <taxon>Bacilli</taxon>
        <taxon>Bacillales</taxon>
        <taxon>Paenibacillaceae</taxon>
        <taxon>Brevibacillus</taxon>
    </lineage>
</organism>
<dbReference type="PANTHER" id="PTHR30487:SF0">
    <property type="entry name" value="PREPILIN LEADER PEPTIDASE_N-METHYLTRANSFERASE-RELATED"/>
    <property type="match status" value="1"/>
</dbReference>
<feature type="transmembrane region" description="Helical" evidence="2">
    <location>
        <begin position="46"/>
        <end position="65"/>
    </location>
</feature>
<dbReference type="InterPro" id="IPR050882">
    <property type="entry name" value="Prepilin_peptidase/N-MTase"/>
</dbReference>
<name>A0ABR5N8U6_BRECH</name>